<gene>
    <name evidence="2" type="ORF">BJ984_000084</name>
</gene>
<dbReference type="RefSeq" id="WP_179546357.1">
    <property type="nucleotide sequence ID" value="NZ_BSEW01000001.1"/>
</dbReference>
<dbReference type="AlphaFoldDB" id="A0A852S9L1"/>
<keyword evidence="1" id="KW-1133">Transmembrane helix</keyword>
<feature type="transmembrane region" description="Helical" evidence="1">
    <location>
        <begin position="6"/>
        <end position="27"/>
    </location>
</feature>
<reference evidence="2 3" key="1">
    <citation type="submission" date="2020-07" db="EMBL/GenBank/DDBJ databases">
        <title>Sequencing the genomes of 1000 actinobacteria strains.</title>
        <authorList>
            <person name="Klenk H.-P."/>
        </authorList>
    </citation>
    <scope>NUCLEOTIDE SEQUENCE [LARGE SCALE GENOMIC DNA]</scope>
    <source>
        <strain evidence="2 3">DSM 26474</strain>
    </source>
</reference>
<dbReference type="Proteomes" id="UP000549913">
    <property type="component" value="Unassembled WGS sequence"/>
</dbReference>
<evidence type="ECO:0000313" key="3">
    <source>
        <dbReference type="Proteomes" id="UP000549913"/>
    </source>
</evidence>
<evidence type="ECO:0000313" key="2">
    <source>
        <dbReference type="EMBL" id="NYD68926.1"/>
    </source>
</evidence>
<dbReference type="EMBL" id="JACCBM010000001">
    <property type="protein sequence ID" value="NYD68926.1"/>
    <property type="molecule type" value="Genomic_DNA"/>
</dbReference>
<protein>
    <submittedName>
        <fullName evidence="2">Uncharacterized protein</fullName>
    </submittedName>
</protein>
<feature type="transmembrane region" description="Helical" evidence="1">
    <location>
        <begin position="39"/>
        <end position="60"/>
    </location>
</feature>
<name>A0A852S9L1_9MICO</name>
<evidence type="ECO:0000256" key="1">
    <source>
        <dbReference type="SAM" id="Phobius"/>
    </source>
</evidence>
<proteinExistence type="predicted"/>
<keyword evidence="1" id="KW-0812">Transmembrane</keyword>
<organism evidence="2 3">
    <name type="scientific">Herbiconiux flava</name>
    <dbReference type="NCBI Taxonomy" id="881268"/>
    <lineage>
        <taxon>Bacteria</taxon>
        <taxon>Bacillati</taxon>
        <taxon>Actinomycetota</taxon>
        <taxon>Actinomycetes</taxon>
        <taxon>Micrococcales</taxon>
        <taxon>Microbacteriaceae</taxon>
        <taxon>Herbiconiux</taxon>
    </lineage>
</organism>
<accession>A0A852S9L1</accession>
<keyword evidence="1" id="KW-0472">Membrane</keyword>
<comment type="caution">
    <text evidence="2">The sequence shown here is derived from an EMBL/GenBank/DDBJ whole genome shotgun (WGS) entry which is preliminary data.</text>
</comment>
<sequence length="65" mass="7069">MSGTASAFTLLILGLCAATIVMQSLARRPRYQGSKRFKIINLSVSIVILIVFISIAAAWLEQQTS</sequence>
<keyword evidence="3" id="KW-1185">Reference proteome</keyword>